<name>W5SXQ9_9SPIR</name>
<sequence length="298" mass="30341">MTGTVLGFNKDTKKSDVGKYFKKVQDTVQGTKDKLKEIVANMEKENNPNADAVKKEVEKLVSEKLDTIIKGAKTVSDAIGTTGEDLLGNVAKAAASKAGGVPGTKVGELVEGIKGIVDVVLQGKGNSEAGDTKKAQESSSRSTGTDARKLFDGTASNIDSNAKDAANDASKAVAAVTGADILQAMVKDKGDAAKLAINNATVSGTSPIADSDARDVAIAGGIALRAMANGGKFANGQTNDIAALVQGIAVSAVAKVLNTLTIAIRNTIDTGLKTVKEAMKINPEATPVTTEAAGTVTK</sequence>
<keyword evidence="4 8" id="KW-0472">Membrane</keyword>
<keyword evidence="6 8" id="KW-0998">Cell outer membrane</keyword>
<evidence type="ECO:0000256" key="9">
    <source>
        <dbReference type="SAM" id="MobiDB-lite"/>
    </source>
</evidence>
<evidence type="ECO:0000313" key="10">
    <source>
        <dbReference type="EMBL" id="AHH11695.1"/>
    </source>
</evidence>
<evidence type="ECO:0000256" key="5">
    <source>
        <dbReference type="ARBA" id="ARBA00023139"/>
    </source>
</evidence>
<accession>W5SXQ9</accession>
<evidence type="ECO:0000256" key="4">
    <source>
        <dbReference type="ARBA" id="ARBA00023136"/>
    </source>
</evidence>
<dbReference type="AlphaFoldDB" id="W5SXQ9"/>
<keyword evidence="10" id="KW-0614">Plasmid</keyword>
<dbReference type="InterPro" id="IPR000680">
    <property type="entry name" value="Borrelia_lipo"/>
</dbReference>
<evidence type="ECO:0000256" key="2">
    <source>
        <dbReference type="ARBA" id="ARBA00004459"/>
    </source>
</evidence>
<gene>
    <name evidence="10" type="ORF">BCO_0127215</name>
</gene>
<keyword evidence="7 8" id="KW-0449">Lipoprotein</keyword>
<reference evidence="10" key="1">
    <citation type="submission" date="2013-04" db="EMBL/GenBank/DDBJ databases">
        <title>Comparative Genomics of Relapsing Fever Spirochetes.</title>
        <authorList>
            <person name="Schwan T.G."/>
            <person name="Raffel S.J."/>
            <person name="Porcella S.F."/>
            <person name="Martens C.A."/>
            <person name="Bruno D.P."/>
            <person name="Ricklefs S.M."/>
            <person name="Barbian K.B."/>
        </authorList>
    </citation>
    <scope>NUCLEOTIDE SEQUENCE</scope>
    <source>
        <strain evidence="10">Co53</strain>
        <plasmid evidence="10">unnamed</plasmid>
    </source>
</reference>
<keyword evidence="3" id="KW-0732">Signal</keyword>
<dbReference type="Pfam" id="PF00921">
    <property type="entry name" value="Lipoprotein_2"/>
    <property type="match status" value="1"/>
</dbReference>
<keyword evidence="5 8" id="KW-0564">Palmitate</keyword>
<evidence type="ECO:0000256" key="1">
    <source>
        <dbReference type="ARBA" id="ARBA00003932"/>
    </source>
</evidence>
<dbReference type="HOGENOM" id="CLU_054711_0_2_12"/>
<feature type="region of interest" description="Disordered" evidence="9">
    <location>
        <begin position="125"/>
        <end position="148"/>
    </location>
</feature>
<evidence type="ECO:0000256" key="3">
    <source>
        <dbReference type="ARBA" id="ARBA00022729"/>
    </source>
</evidence>
<protein>
    <recommendedName>
        <fullName evidence="8">Variable large protein</fullName>
    </recommendedName>
</protein>
<geneLocation type="plasmid" evidence="10">
    <name>unnamed</name>
</geneLocation>
<evidence type="ECO:0000256" key="6">
    <source>
        <dbReference type="ARBA" id="ARBA00023237"/>
    </source>
</evidence>
<dbReference type="GO" id="GO:0009279">
    <property type="term" value="C:cell outer membrane"/>
    <property type="evidence" value="ECO:0007669"/>
    <property type="project" value="UniProtKB-SubCell"/>
</dbReference>
<comment type="function">
    <text evidence="1 8">The Vlp and Vsp proteins are antigenically distinct proteins, only one vlp or vsp gene is transcriptionally active at any one time. Switching between these genes is a mechanism of host immune response evasion.</text>
</comment>
<dbReference type="EMBL" id="CP005765">
    <property type="protein sequence ID" value="AHH11695.1"/>
    <property type="molecule type" value="Genomic_DNA"/>
</dbReference>
<dbReference type="SUPFAM" id="SSF74748">
    <property type="entry name" value="Variable surface antigen VlsE"/>
    <property type="match status" value="1"/>
</dbReference>
<evidence type="ECO:0000256" key="8">
    <source>
        <dbReference type="RuleBase" id="RU363105"/>
    </source>
</evidence>
<proteinExistence type="predicted"/>
<organism evidence="10">
    <name type="scientific">Borrelia coriaceae ATCC 43381</name>
    <dbReference type="NCBI Taxonomy" id="1408429"/>
    <lineage>
        <taxon>Bacteria</taxon>
        <taxon>Pseudomonadati</taxon>
        <taxon>Spirochaetota</taxon>
        <taxon>Spirochaetia</taxon>
        <taxon>Spirochaetales</taxon>
        <taxon>Borreliaceae</taxon>
        <taxon>Borrelia</taxon>
    </lineage>
</organism>
<comment type="subcellular location">
    <subcellularLocation>
        <location evidence="2 8">Cell outer membrane</location>
        <topology evidence="2 8">Lipid-anchor</topology>
    </subcellularLocation>
</comment>
<evidence type="ECO:0000256" key="7">
    <source>
        <dbReference type="ARBA" id="ARBA00023288"/>
    </source>
</evidence>